<dbReference type="GO" id="GO:0009408">
    <property type="term" value="P:response to heat"/>
    <property type="evidence" value="ECO:0007669"/>
    <property type="project" value="TreeGrafter"/>
</dbReference>
<comment type="similarity">
    <text evidence="1 2">Belongs to the small heat shock protein (HSP20) family.</text>
</comment>
<dbReference type="GO" id="GO:0005737">
    <property type="term" value="C:cytoplasm"/>
    <property type="evidence" value="ECO:0007669"/>
    <property type="project" value="TreeGrafter"/>
</dbReference>
<evidence type="ECO:0000313" key="4">
    <source>
        <dbReference type="EMBL" id="CAH1967276.1"/>
    </source>
</evidence>
<organism evidence="4 5">
    <name type="scientific">Acanthoscelides obtectus</name>
    <name type="common">Bean weevil</name>
    <name type="synonym">Bruchus obtectus</name>
    <dbReference type="NCBI Taxonomy" id="200917"/>
    <lineage>
        <taxon>Eukaryota</taxon>
        <taxon>Metazoa</taxon>
        <taxon>Ecdysozoa</taxon>
        <taxon>Arthropoda</taxon>
        <taxon>Hexapoda</taxon>
        <taxon>Insecta</taxon>
        <taxon>Pterygota</taxon>
        <taxon>Neoptera</taxon>
        <taxon>Endopterygota</taxon>
        <taxon>Coleoptera</taxon>
        <taxon>Polyphaga</taxon>
        <taxon>Cucujiformia</taxon>
        <taxon>Chrysomeloidea</taxon>
        <taxon>Chrysomelidae</taxon>
        <taxon>Bruchinae</taxon>
        <taxon>Bruchini</taxon>
        <taxon>Acanthoscelides</taxon>
    </lineage>
</organism>
<evidence type="ECO:0000313" key="5">
    <source>
        <dbReference type="Proteomes" id="UP001152888"/>
    </source>
</evidence>
<dbReference type="Proteomes" id="UP001152888">
    <property type="component" value="Unassembled WGS sequence"/>
</dbReference>
<comment type="caution">
    <text evidence="4">The sequence shown here is derived from an EMBL/GenBank/DDBJ whole genome shotgun (WGS) entry which is preliminary data.</text>
</comment>
<dbReference type="Pfam" id="PF00011">
    <property type="entry name" value="HSP20"/>
    <property type="match status" value="1"/>
</dbReference>
<dbReference type="Gene3D" id="2.60.40.790">
    <property type="match status" value="1"/>
</dbReference>
<reference evidence="4" key="1">
    <citation type="submission" date="2022-03" db="EMBL/GenBank/DDBJ databases">
        <authorList>
            <person name="Sayadi A."/>
        </authorList>
    </citation>
    <scope>NUCLEOTIDE SEQUENCE</scope>
</reference>
<dbReference type="EMBL" id="CAKOFQ010006743">
    <property type="protein sequence ID" value="CAH1967276.1"/>
    <property type="molecule type" value="Genomic_DNA"/>
</dbReference>
<evidence type="ECO:0000259" key="3">
    <source>
        <dbReference type="PROSITE" id="PS01031"/>
    </source>
</evidence>
<dbReference type="PANTHER" id="PTHR45640">
    <property type="entry name" value="HEAT SHOCK PROTEIN HSP-12.2-RELATED"/>
    <property type="match status" value="1"/>
</dbReference>
<dbReference type="AlphaFoldDB" id="A0A9P0K508"/>
<dbReference type="CDD" id="cd06526">
    <property type="entry name" value="metazoan_ACD"/>
    <property type="match status" value="1"/>
</dbReference>
<dbReference type="InterPro" id="IPR002068">
    <property type="entry name" value="A-crystallin/Hsp20_dom"/>
</dbReference>
<dbReference type="InterPro" id="IPR001436">
    <property type="entry name" value="Alpha-crystallin/sHSP_animal"/>
</dbReference>
<protein>
    <recommendedName>
        <fullName evidence="3">SHSP domain-containing protein</fullName>
    </recommendedName>
</protein>
<sequence length="85" mass="9725">MDNIVFHSDRFEILIDVRGFRPEDISCKISPNMVEVFAQRQETADVVGRIISLSRNYQLPQNVRPENGDCYLSSEGVLLVTAPWQ</sequence>
<proteinExistence type="inferred from homology"/>
<dbReference type="GO" id="GO:0005634">
    <property type="term" value="C:nucleus"/>
    <property type="evidence" value="ECO:0007669"/>
    <property type="project" value="TreeGrafter"/>
</dbReference>
<gene>
    <name evidence="4" type="ORF">ACAOBT_LOCUS7305</name>
</gene>
<dbReference type="SUPFAM" id="SSF49764">
    <property type="entry name" value="HSP20-like chaperones"/>
    <property type="match status" value="1"/>
</dbReference>
<dbReference type="GO" id="GO:0051082">
    <property type="term" value="F:unfolded protein binding"/>
    <property type="evidence" value="ECO:0007669"/>
    <property type="project" value="TreeGrafter"/>
</dbReference>
<dbReference type="OrthoDB" id="6716593at2759"/>
<keyword evidence="5" id="KW-1185">Reference proteome</keyword>
<dbReference type="PROSITE" id="PS01031">
    <property type="entry name" value="SHSP"/>
    <property type="match status" value="1"/>
</dbReference>
<dbReference type="InterPro" id="IPR008978">
    <property type="entry name" value="HSP20-like_chaperone"/>
</dbReference>
<accession>A0A9P0K508</accession>
<evidence type="ECO:0000256" key="2">
    <source>
        <dbReference type="RuleBase" id="RU003616"/>
    </source>
</evidence>
<dbReference type="PRINTS" id="PR00299">
    <property type="entry name" value="ACRYSTALLIN"/>
</dbReference>
<feature type="domain" description="SHSP" evidence="3">
    <location>
        <begin position="1"/>
        <end position="85"/>
    </location>
</feature>
<name>A0A9P0K508_ACAOB</name>
<dbReference type="PANTHER" id="PTHR45640:SF34">
    <property type="entry name" value="PROTEIN LETHAL(2)ESSENTIAL FOR LIFE"/>
    <property type="match status" value="1"/>
</dbReference>
<dbReference type="GO" id="GO:0042026">
    <property type="term" value="P:protein refolding"/>
    <property type="evidence" value="ECO:0007669"/>
    <property type="project" value="TreeGrafter"/>
</dbReference>
<evidence type="ECO:0000256" key="1">
    <source>
        <dbReference type="PROSITE-ProRule" id="PRU00285"/>
    </source>
</evidence>